<feature type="region of interest" description="Disordered" evidence="1">
    <location>
        <begin position="129"/>
        <end position="159"/>
    </location>
</feature>
<proteinExistence type="predicted"/>
<protein>
    <submittedName>
        <fullName evidence="2">Uncharacterized protein</fullName>
    </submittedName>
</protein>
<dbReference type="EMBL" id="HBFR01038722">
    <property type="protein sequence ID" value="CAD8901051.1"/>
    <property type="molecule type" value="Transcribed_RNA"/>
</dbReference>
<feature type="region of interest" description="Disordered" evidence="1">
    <location>
        <begin position="29"/>
        <end position="61"/>
    </location>
</feature>
<evidence type="ECO:0000256" key="1">
    <source>
        <dbReference type="SAM" id="MobiDB-lite"/>
    </source>
</evidence>
<sequence length="297" mass="33141">MPTENENHGSHYERCDSEASDALRSLNDCSSVQELVSSDDDDDDDDNEDDDDIHGDNVSKNMRNYAQGDKFDAVSFKGLAVCSFTGSDKDFILQDSHFSSSEESTDATRTAKKIRKTIRRDAAGGQNLISELPAAFSPPHPRSRKCQRRLRNDAPTAATPSRRLALTEVDALTHILHDGVREFVRGRKFASPALSAAEDETLRQLLGETTRFCVRGAAAVSRNLAAIKEEDAAARRAEQSRAQLLVLRRRQASLEAEVRALGELEERWRRKCGEAEDCSKFLWEVEKMAAAKLEERN</sequence>
<gene>
    <name evidence="2" type="ORF">CHYS00102_LOCUS28270</name>
</gene>
<feature type="compositionally biased region" description="Acidic residues" evidence="1">
    <location>
        <begin position="37"/>
        <end position="53"/>
    </location>
</feature>
<dbReference type="AlphaFoldDB" id="A0A7S1FZN7"/>
<name>A0A7S1FZN7_9STRA</name>
<organism evidence="2">
    <name type="scientific">Corethron hystrix</name>
    <dbReference type="NCBI Taxonomy" id="216773"/>
    <lineage>
        <taxon>Eukaryota</taxon>
        <taxon>Sar</taxon>
        <taxon>Stramenopiles</taxon>
        <taxon>Ochrophyta</taxon>
        <taxon>Bacillariophyta</taxon>
        <taxon>Coscinodiscophyceae</taxon>
        <taxon>Corethrophycidae</taxon>
        <taxon>Corethrales</taxon>
        <taxon>Corethraceae</taxon>
        <taxon>Corethron</taxon>
    </lineage>
</organism>
<reference evidence="2" key="1">
    <citation type="submission" date="2021-01" db="EMBL/GenBank/DDBJ databases">
        <authorList>
            <person name="Corre E."/>
            <person name="Pelletier E."/>
            <person name="Niang G."/>
            <person name="Scheremetjew M."/>
            <person name="Finn R."/>
            <person name="Kale V."/>
            <person name="Holt S."/>
            <person name="Cochrane G."/>
            <person name="Meng A."/>
            <person name="Brown T."/>
            <person name="Cohen L."/>
        </authorList>
    </citation>
    <scope>NUCLEOTIDE SEQUENCE</scope>
    <source>
        <strain evidence="2">308</strain>
    </source>
</reference>
<evidence type="ECO:0000313" key="2">
    <source>
        <dbReference type="EMBL" id="CAD8901051.1"/>
    </source>
</evidence>
<accession>A0A7S1FZN7</accession>